<dbReference type="Proteomes" id="UP000198889">
    <property type="component" value="Unassembled WGS sequence"/>
</dbReference>
<organism evidence="2 3">
    <name type="scientific">Ancylobacter rudongensis</name>
    <dbReference type="NCBI Taxonomy" id="177413"/>
    <lineage>
        <taxon>Bacteria</taxon>
        <taxon>Pseudomonadati</taxon>
        <taxon>Pseudomonadota</taxon>
        <taxon>Alphaproteobacteria</taxon>
        <taxon>Hyphomicrobiales</taxon>
        <taxon>Xanthobacteraceae</taxon>
        <taxon>Ancylobacter</taxon>
    </lineage>
</organism>
<keyword evidence="3" id="KW-1185">Reference proteome</keyword>
<sequence length="80" mass="8985">MSAPRPDLSARSRKFVGTVLMVFLVLGWALAAMALAQGRVTTLPAFWQFLAYVVLGAGWIFPAAVLIRWMQRHDRRPDTL</sequence>
<reference evidence="3" key="1">
    <citation type="submission" date="2016-10" db="EMBL/GenBank/DDBJ databases">
        <authorList>
            <person name="Varghese N."/>
            <person name="Submissions S."/>
        </authorList>
    </citation>
    <scope>NUCLEOTIDE SEQUENCE [LARGE SCALE GENOMIC DNA]</scope>
    <source>
        <strain evidence="3">CGMCC 1.1761</strain>
    </source>
</reference>
<accession>A0A1G4QQA5</accession>
<protein>
    <recommendedName>
        <fullName evidence="4">Solute:sodium symporter small subunit</fullName>
    </recommendedName>
</protein>
<evidence type="ECO:0008006" key="4">
    <source>
        <dbReference type="Google" id="ProtNLM"/>
    </source>
</evidence>
<dbReference type="AlphaFoldDB" id="A0A1G4QQA5"/>
<dbReference type="Pfam" id="PF11003">
    <property type="entry name" value="DUF2842"/>
    <property type="match status" value="1"/>
</dbReference>
<dbReference type="RefSeq" id="WP_091437104.1">
    <property type="nucleotide sequence ID" value="NZ_FMTP01000001.1"/>
</dbReference>
<dbReference type="EMBL" id="FMTP01000001">
    <property type="protein sequence ID" value="SCW46615.1"/>
    <property type="molecule type" value="Genomic_DNA"/>
</dbReference>
<keyword evidence="1" id="KW-0812">Transmembrane</keyword>
<evidence type="ECO:0000313" key="3">
    <source>
        <dbReference type="Proteomes" id="UP000198889"/>
    </source>
</evidence>
<evidence type="ECO:0000256" key="1">
    <source>
        <dbReference type="SAM" id="Phobius"/>
    </source>
</evidence>
<name>A0A1G4QQA5_9HYPH</name>
<keyword evidence="1" id="KW-0472">Membrane</keyword>
<dbReference type="InterPro" id="IPR021265">
    <property type="entry name" value="DUF2842"/>
</dbReference>
<keyword evidence="1" id="KW-1133">Transmembrane helix</keyword>
<proteinExistence type="predicted"/>
<evidence type="ECO:0000313" key="2">
    <source>
        <dbReference type="EMBL" id="SCW46615.1"/>
    </source>
</evidence>
<gene>
    <name evidence="2" type="ORF">SAMN05660859_1353</name>
</gene>
<feature type="transmembrane region" description="Helical" evidence="1">
    <location>
        <begin position="46"/>
        <end position="67"/>
    </location>
</feature>